<dbReference type="InterPro" id="IPR030802">
    <property type="entry name" value="Permease_MalE"/>
</dbReference>
<evidence type="ECO:0000256" key="2">
    <source>
        <dbReference type="ARBA" id="ARBA00007556"/>
    </source>
</evidence>
<dbReference type="PANTHER" id="PTHR30188">
    <property type="entry name" value="ABC TRANSPORTER PERMEASE PROTEIN-RELATED"/>
    <property type="match status" value="1"/>
</dbReference>
<keyword evidence="4 7" id="KW-0812">Transmembrane</keyword>
<dbReference type="PANTHER" id="PTHR30188:SF4">
    <property type="entry name" value="PROTEIN TRIGALACTOSYLDIACYLGLYCEROL 1, CHLOROPLASTIC"/>
    <property type="match status" value="1"/>
</dbReference>
<dbReference type="NCBIfam" id="TIGR00056">
    <property type="entry name" value="MlaE family lipid ABC transporter permease subunit"/>
    <property type="match status" value="1"/>
</dbReference>
<proteinExistence type="inferred from homology"/>
<dbReference type="InterPro" id="IPR003453">
    <property type="entry name" value="ABC_MlaE_roteobac"/>
</dbReference>
<evidence type="ECO:0000256" key="6">
    <source>
        <dbReference type="ARBA" id="ARBA00023136"/>
    </source>
</evidence>
<dbReference type="GO" id="GO:0043190">
    <property type="term" value="C:ATP-binding cassette (ABC) transporter complex"/>
    <property type="evidence" value="ECO:0007669"/>
    <property type="project" value="InterPro"/>
</dbReference>
<keyword evidence="3" id="KW-0813">Transport</keyword>
<feature type="transmembrane region" description="Helical" evidence="7">
    <location>
        <begin position="230"/>
        <end position="257"/>
    </location>
</feature>
<gene>
    <name evidence="8" type="ORF">SBA5_290119</name>
</gene>
<organism evidence="8 9">
    <name type="scientific">Candidatus Sulfuritelmatomonas gaucii</name>
    <dbReference type="NCBI Taxonomy" id="2043161"/>
    <lineage>
        <taxon>Bacteria</taxon>
        <taxon>Pseudomonadati</taxon>
        <taxon>Acidobacteriota</taxon>
        <taxon>Terriglobia</taxon>
        <taxon>Terriglobales</taxon>
        <taxon>Acidobacteriaceae</taxon>
        <taxon>Candidatus Sulfuritelmatomonas</taxon>
    </lineage>
</organism>
<accession>A0A2N9LBC0</accession>
<dbReference type="EMBL" id="OKRB01000085">
    <property type="protein sequence ID" value="SPE20265.1"/>
    <property type="molecule type" value="Genomic_DNA"/>
</dbReference>
<dbReference type="Proteomes" id="UP000239735">
    <property type="component" value="Unassembled WGS sequence"/>
</dbReference>
<comment type="subcellular location">
    <subcellularLocation>
        <location evidence="1">Membrane</location>
        <topology evidence="1">Multi-pass membrane protein</topology>
    </subcellularLocation>
</comment>
<sequence length="259" mass="27786">MAINTIDRTAKQIVLTLQEYSLFASRAFLNLFRPPIYWTDFLMQSDIIGVGSVPIVILSGFFTGGVLALQSAATLSEFGATAVTGQFVSLTMIRELGAVLTGIMVAGRNASSMASELGSMVVTEQIDAMRALGVDPMRKLVTPRIFASIAMLLLLTIVSDAFGIVGGAAVTVFLNHQNATQYFHMAYERLHYPDIIQGLVKPLFFGYILGSIGCFYGMRTTGGTEGVGRATISAVVNSSVLIIAVDFLITHVLLSIFPT</sequence>
<evidence type="ECO:0000256" key="7">
    <source>
        <dbReference type="RuleBase" id="RU362044"/>
    </source>
</evidence>
<feature type="transmembrane region" description="Helical" evidence="7">
    <location>
        <begin position="47"/>
        <end position="69"/>
    </location>
</feature>
<evidence type="ECO:0000256" key="5">
    <source>
        <dbReference type="ARBA" id="ARBA00022989"/>
    </source>
</evidence>
<dbReference type="GO" id="GO:0005548">
    <property type="term" value="F:phospholipid transporter activity"/>
    <property type="evidence" value="ECO:0007669"/>
    <property type="project" value="TreeGrafter"/>
</dbReference>
<evidence type="ECO:0000256" key="3">
    <source>
        <dbReference type="ARBA" id="ARBA00022448"/>
    </source>
</evidence>
<dbReference type="OrthoDB" id="9810518at2"/>
<keyword evidence="5 7" id="KW-1133">Transmembrane helix</keyword>
<dbReference type="Pfam" id="PF02405">
    <property type="entry name" value="MlaE"/>
    <property type="match status" value="1"/>
</dbReference>
<protein>
    <submittedName>
        <fullName evidence="8">Putative Transporter, ER-chloroplast lipid translocase (ECLT) family</fullName>
    </submittedName>
</protein>
<keyword evidence="6 7" id="KW-0472">Membrane</keyword>
<comment type="similarity">
    <text evidence="2 7">Belongs to the MlaE permease family.</text>
</comment>
<feature type="transmembrane region" description="Helical" evidence="7">
    <location>
        <begin position="195"/>
        <end position="218"/>
    </location>
</feature>
<reference evidence="9" key="1">
    <citation type="submission" date="2018-02" db="EMBL/GenBank/DDBJ databases">
        <authorList>
            <person name="Hausmann B."/>
        </authorList>
    </citation>
    <scope>NUCLEOTIDE SEQUENCE [LARGE SCALE GENOMIC DNA]</scope>
    <source>
        <strain evidence="9">Peat soil MAG SbA5</strain>
    </source>
</reference>
<evidence type="ECO:0000256" key="1">
    <source>
        <dbReference type="ARBA" id="ARBA00004141"/>
    </source>
</evidence>
<feature type="transmembrane region" description="Helical" evidence="7">
    <location>
        <begin position="145"/>
        <end position="175"/>
    </location>
</feature>
<comment type="caution">
    <text evidence="7">Lacks conserved residue(s) required for the propagation of feature annotation.</text>
</comment>
<evidence type="ECO:0000313" key="9">
    <source>
        <dbReference type="Proteomes" id="UP000239735"/>
    </source>
</evidence>
<name>A0A2N9LBC0_9BACT</name>
<evidence type="ECO:0000313" key="8">
    <source>
        <dbReference type="EMBL" id="SPE20265.1"/>
    </source>
</evidence>
<evidence type="ECO:0000256" key="4">
    <source>
        <dbReference type="ARBA" id="ARBA00022692"/>
    </source>
</evidence>
<dbReference type="AlphaFoldDB" id="A0A2N9LBC0"/>